<protein>
    <submittedName>
        <fullName evidence="4">Uncharacterized protein</fullName>
    </submittedName>
</protein>
<evidence type="ECO:0000256" key="2">
    <source>
        <dbReference type="SAM" id="MobiDB-lite"/>
    </source>
</evidence>
<dbReference type="AlphaFoldDB" id="A0A0P7BIB2"/>
<evidence type="ECO:0000256" key="1">
    <source>
        <dbReference type="SAM" id="Coils"/>
    </source>
</evidence>
<feature type="region of interest" description="Disordered" evidence="2">
    <location>
        <begin position="350"/>
        <end position="370"/>
    </location>
</feature>
<keyword evidence="5" id="KW-1185">Reference proteome</keyword>
<keyword evidence="3" id="KW-0812">Transmembrane</keyword>
<feature type="transmembrane region" description="Helical" evidence="3">
    <location>
        <begin position="109"/>
        <end position="129"/>
    </location>
</feature>
<evidence type="ECO:0000313" key="4">
    <source>
        <dbReference type="EMBL" id="KPM43254.1"/>
    </source>
</evidence>
<evidence type="ECO:0000256" key="3">
    <source>
        <dbReference type="SAM" id="Phobius"/>
    </source>
</evidence>
<sequence>MASPHRMPDWTRLRDPPKFRDMTTTEHLMQFARWVAGWIVRFVFVTQDLIFAMTDLSRKAAFEVRGLTSLVAIIDEFLERIRSATYIETIHMACILYSFYWTLFQVYCAFSVVCLPALASTLTSLWEKVQPIESIPSRTRNVSFGLVISTLTVGALVIDWVTFILVIFLFSFSGYQLCLALKFFIMPTPPQERNNACYSPPRDQSTPIFRGRKPPGAAYVNVKKKPNSQSPPEKANISKYRSDPDIKRDDEYDIMWGTYETGHHKQVIGRLQENLEIEKSRVQDLEAKVNMLEKQPQRAPELAKPRIDELQRGVEGTKDRNEEEKRLQGSLMVAQKRICDLEKKVSELEDERKTAEGHYPASVGGSSRPADYKYQTALHKLKKEGDERKRLETATLDHLAQIERLYKELNAMKKAKKDKERPYERALYAARQRVIAQDVKMGEFHKLIEETQAKSVDFTKLQELFEETQAKLEWEIRCREEAAEKANESRDEERRAKVLVKRYQESNKGKTSKAGRGM</sequence>
<feature type="coiled-coil region" evidence="1">
    <location>
        <begin position="268"/>
        <end position="327"/>
    </location>
</feature>
<name>A0A0P7BIB2_9HYPO</name>
<keyword evidence="3" id="KW-1133">Transmembrane helix</keyword>
<keyword evidence="1" id="KW-0175">Coiled coil</keyword>
<organism evidence="4 5">
    <name type="scientific">Neonectria ditissima</name>
    <dbReference type="NCBI Taxonomy" id="78410"/>
    <lineage>
        <taxon>Eukaryota</taxon>
        <taxon>Fungi</taxon>
        <taxon>Dikarya</taxon>
        <taxon>Ascomycota</taxon>
        <taxon>Pezizomycotina</taxon>
        <taxon>Sordariomycetes</taxon>
        <taxon>Hypocreomycetidae</taxon>
        <taxon>Hypocreales</taxon>
        <taxon>Nectriaceae</taxon>
        <taxon>Neonectria</taxon>
    </lineage>
</organism>
<reference evidence="4 5" key="1">
    <citation type="submission" date="2015-09" db="EMBL/GenBank/DDBJ databases">
        <title>Draft genome of a European isolate of the apple canker pathogen Neonectria ditissima.</title>
        <authorList>
            <person name="Gomez-Cortecero A."/>
            <person name="Harrison R.J."/>
            <person name="Armitage A.D."/>
        </authorList>
    </citation>
    <scope>NUCLEOTIDE SEQUENCE [LARGE SCALE GENOMIC DNA]</scope>
    <source>
        <strain evidence="4 5">R09/05</strain>
    </source>
</reference>
<dbReference type="EMBL" id="LKCW01000035">
    <property type="protein sequence ID" value="KPM43254.1"/>
    <property type="molecule type" value="Genomic_DNA"/>
</dbReference>
<proteinExistence type="predicted"/>
<accession>A0A0P7BIB2</accession>
<gene>
    <name evidence="4" type="ORF">AK830_g3239</name>
</gene>
<comment type="caution">
    <text evidence="4">The sequence shown here is derived from an EMBL/GenBank/DDBJ whole genome shotgun (WGS) entry which is preliminary data.</text>
</comment>
<keyword evidence="3" id="KW-0472">Membrane</keyword>
<evidence type="ECO:0000313" key="5">
    <source>
        <dbReference type="Proteomes" id="UP000050424"/>
    </source>
</evidence>
<feature type="transmembrane region" description="Helical" evidence="3">
    <location>
        <begin position="141"/>
        <end position="158"/>
    </location>
</feature>
<dbReference type="Proteomes" id="UP000050424">
    <property type="component" value="Unassembled WGS sequence"/>
</dbReference>